<dbReference type="RefSeq" id="WP_184751923.1">
    <property type="nucleotide sequence ID" value="NZ_BAAAJR010000001.1"/>
</dbReference>
<dbReference type="InterPro" id="IPR024087">
    <property type="entry name" value="Creatininase-like_sf"/>
</dbReference>
<dbReference type="Gene3D" id="3.40.50.10310">
    <property type="entry name" value="Creatininase"/>
    <property type="match status" value="1"/>
</dbReference>
<dbReference type="AlphaFoldDB" id="A0A7X0FSE7"/>
<dbReference type="EMBL" id="JACHML010000001">
    <property type="protein sequence ID" value="MBB6392829.1"/>
    <property type="molecule type" value="Genomic_DNA"/>
</dbReference>
<name>A0A7X0FSE7_9MICO</name>
<keyword evidence="7" id="KW-1185">Reference proteome</keyword>
<protein>
    <submittedName>
        <fullName evidence="6">Creatinine amidohydrolase</fullName>
        <ecNumber evidence="6">3.5.2.10</ecNumber>
    </submittedName>
</protein>
<evidence type="ECO:0000313" key="7">
    <source>
        <dbReference type="Proteomes" id="UP000537775"/>
    </source>
</evidence>
<dbReference type="PANTHER" id="PTHR35005">
    <property type="entry name" value="3-DEHYDRO-SCYLLO-INOSOSE HYDROLASE"/>
    <property type="match status" value="1"/>
</dbReference>
<keyword evidence="3 6" id="KW-0378">Hydrolase</keyword>
<evidence type="ECO:0000313" key="6">
    <source>
        <dbReference type="EMBL" id="MBB6392829.1"/>
    </source>
</evidence>
<dbReference type="InterPro" id="IPR023871">
    <property type="entry name" value="MftE"/>
</dbReference>
<comment type="similarity">
    <text evidence="5">Belongs to the creatininase superfamily.</text>
</comment>
<dbReference type="GO" id="GO:0047789">
    <property type="term" value="F:creatininase activity"/>
    <property type="evidence" value="ECO:0007669"/>
    <property type="project" value="UniProtKB-EC"/>
</dbReference>
<comment type="caution">
    <text evidence="6">The sequence shown here is derived from an EMBL/GenBank/DDBJ whole genome shotgun (WGS) entry which is preliminary data.</text>
</comment>
<evidence type="ECO:0000256" key="4">
    <source>
        <dbReference type="ARBA" id="ARBA00022833"/>
    </source>
</evidence>
<dbReference type="InterPro" id="IPR003785">
    <property type="entry name" value="Creatininase/forma_Hydrolase"/>
</dbReference>
<keyword evidence="2" id="KW-0479">Metal-binding</keyword>
<dbReference type="Proteomes" id="UP000537775">
    <property type="component" value="Unassembled WGS sequence"/>
</dbReference>
<dbReference type="GO" id="GO:0046872">
    <property type="term" value="F:metal ion binding"/>
    <property type="evidence" value="ECO:0007669"/>
    <property type="project" value="UniProtKB-KW"/>
</dbReference>
<dbReference type="PANTHER" id="PTHR35005:SF1">
    <property type="entry name" value="2-AMINO-5-FORMYLAMINO-6-RIBOSYLAMINOPYRIMIDIN-4(3H)-ONE 5'-MONOPHOSPHATE DEFORMYLASE"/>
    <property type="match status" value="1"/>
</dbReference>
<evidence type="ECO:0000256" key="3">
    <source>
        <dbReference type="ARBA" id="ARBA00022801"/>
    </source>
</evidence>
<organism evidence="6 7">
    <name type="scientific">Microbacterium thalassium</name>
    <dbReference type="NCBI Taxonomy" id="362649"/>
    <lineage>
        <taxon>Bacteria</taxon>
        <taxon>Bacillati</taxon>
        <taxon>Actinomycetota</taxon>
        <taxon>Actinomycetes</taxon>
        <taxon>Micrococcales</taxon>
        <taxon>Microbacteriaceae</taxon>
        <taxon>Microbacterium</taxon>
    </lineage>
</organism>
<dbReference type="EC" id="3.5.2.10" evidence="6"/>
<evidence type="ECO:0000256" key="2">
    <source>
        <dbReference type="ARBA" id="ARBA00022723"/>
    </source>
</evidence>
<comment type="cofactor">
    <cofactor evidence="1">
        <name>Zn(2+)</name>
        <dbReference type="ChEBI" id="CHEBI:29105"/>
    </cofactor>
</comment>
<gene>
    <name evidence="6" type="ORF">HD594_003142</name>
</gene>
<keyword evidence="4" id="KW-0862">Zinc</keyword>
<dbReference type="NCBIfam" id="TIGR03964">
    <property type="entry name" value="mycofact_creat"/>
    <property type="match status" value="1"/>
</dbReference>
<proteinExistence type="inferred from homology"/>
<sequence>MGHDAPGALGGRTWPSAGRPVLLVPVGSIEQHGPHLPLDTDTAIAVAVAHDLAGRMREDGGDAVVTPPIAIGASGEHQSFPGTLSIGSEALSAVLLELCRSATQWLDRIVFVNGHGGNVEALSAAVPRARSEARDAAWVPCAPVGEVPAGDAHAGFVETAIMLHLDPRRVRVDRIEPGATAPLAELMPAMRAGGVAAVSPNGILGDPTGATAEAGERLFSGMCERAWALVREGRVGSGGRLVAVAAG</sequence>
<reference evidence="6 7" key="1">
    <citation type="submission" date="2020-08" db="EMBL/GenBank/DDBJ databases">
        <title>Sequencing the genomes of 1000 actinobacteria strains.</title>
        <authorList>
            <person name="Klenk H.-P."/>
        </authorList>
    </citation>
    <scope>NUCLEOTIDE SEQUENCE [LARGE SCALE GENOMIC DNA]</scope>
    <source>
        <strain evidence="6 7">DSM 12511</strain>
    </source>
</reference>
<evidence type="ECO:0000256" key="5">
    <source>
        <dbReference type="ARBA" id="ARBA00024029"/>
    </source>
</evidence>
<dbReference type="GO" id="GO:0009231">
    <property type="term" value="P:riboflavin biosynthetic process"/>
    <property type="evidence" value="ECO:0007669"/>
    <property type="project" value="TreeGrafter"/>
</dbReference>
<dbReference type="Pfam" id="PF02633">
    <property type="entry name" value="Creatininase"/>
    <property type="match status" value="1"/>
</dbReference>
<dbReference type="GO" id="GO:0016811">
    <property type="term" value="F:hydrolase activity, acting on carbon-nitrogen (but not peptide) bonds, in linear amides"/>
    <property type="evidence" value="ECO:0007669"/>
    <property type="project" value="TreeGrafter"/>
</dbReference>
<dbReference type="SUPFAM" id="SSF102215">
    <property type="entry name" value="Creatininase"/>
    <property type="match status" value="1"/>
</dbReference>
<evidence type="ECO:0000256" key="1">
    <source>
        <dbReference type="ARBA" id="ARBA00001947"/>
    </source>
</evidence>
<accession>A0A7X0FSE7</accession>